<dbReference type="Pfam" id="PF00076">
    <property type="entry name" value="RRM_1"/>
    <property type="match status" value="1"/>
</dbReference>
<dbReference type="GO" id="GO:0071011">
    <property type="term" value="C:precatalytic spliceosome"/>
    <property type="evidence" value="ECO:0007669"/>
    <property type="project" value="TreeGrafter"/>
</dbReference>
<organism evidence="5 6">
    <name type="scientific">Albugo candida</name>
    <dbReference type="NCBI Taxonomy" id="65357"/>
    <lineage>
        <taxon>Eukaryota</taxon>
        <taxon>Sar</taxon>
        <taxon>Stramenopiles</taxon>
        <taxon>Oomycota</taxon>
        <taxon>Peronosporomycetes</taxon>
        <taxon>Albuginales</taxon>
        <taxon>Albuginaceae</taxon>
        <taxon>Albugo</taxon>
    </lineage>
</organism>
<sequence>MNVIAEIKRINERELELGVPYEGSWHQKYKDSAWVYIGGLSFELTEGDVICVMSQFGEIEDISLIRDPKTGKSKGFAFLKYENQKSTVLAVDNLNGYRLLDRLLRVDHVLKYRLPKESQMKEDLLEQAQVEGKMRGLPGHAYEGIELANEFDINRGQNVFDAPKETRKEKKERKKKAKKAKKQRKEMKKIEARRIEWFEQVRRKRLEQKKKEEELQNDPIHGLTLEQLEAQSSATGWRGRYEPDAKVKCVKRGQAGIDGGERVEENEQEAYNERERRRRAAFGGVNRIR</sequence>
<dbReference type="CDD" id="cd12411">
    <property type="entry name" value="RRM_ist3_like"/>
    <property type="match status" value="1"/>
</dbReference>
<dbReference type="GO" id="GO:0005686">
    <property type="term" value="C:U2 snRNP"/>
    <property type="evidence" value="ECO:0007669"/>
    <property type="project" value="TreeGrafter"/>
</dbReference>
<comment type="caution">
    <text evidence="5">The sequence shown here is derived from an EMBL/GenBank/DDBJ whole genome shotgun (WGS) entry which is preliminary data.</text>
</comment>
<evidence type="ECO:0000256" key="1">
    <source>
        <dbReference type="ARBA" id="ARBA00022884"/>
    </source>
</evidence>
<feature type="compositionally biased region" description="Basic residues" evidence="3">
    <location>
        <begin position="170"/>
        <end position="185"/>
    </location>
</feature>
<dbReference type="InParanoid" id="A0A024GV86"/>
<dbReference type="InterPro" id="IPR000504">
    <property type="entry name" value="RRM_dom"/>
</dbReference>
<dbReference type="InterPro" id="IPR012677">
    <property type="entry name" value="Nucleotide-bd_a/b_plait_sf"/>
</dbReference>
<dbReference type="InterPro" id="IPR035979">
    <property type="entry name" value="RBD_domain_sf"/>
</dbReference>
<dbReference type="GO" id="GO:0003723">
    <property type="term" value="F:RNA binding"/>
    <property type="evidence" value="ECO:0007669"/>
    <property type="project" value="UniProtKB-UniRule"/>
</dbReference>
<dbReference type="GO" id="GO:0071013">
    <property type="term" value="C:catalytic step 2 spliceosome"/>
    <property type="evidence" value="ECO:0007669"/>
    <property type="project" value="TreeGrafter"/>
</dbReference>
<feature type="domain" description="RRM" evidence="4">
    <location>
        <begin position="33"/>
        <end position="111"/>
    </location>
</feature>
<keyword evidence="6" id="KW-1185">Reference proteome</keyword>
<dbReference type="SUPFAM" id="SSF54928">
    <property type="entry name" value="RNA-binding domain, RBD"/>
    <property type="match status" value="1"/>
</dbReference>
<dbReference type="InterPro" id="IPR051847">
    <property type="entry name" value="RNA_proc/Spliceosome_comp"/>
</dbReference>
<dbReference type="SMART" id="SM00360">
    <property type="entry name" value="RRM"/>
    <property type="match status" value="1"/>
</dbReference>
<proteinExistence type="predicted"/>
<reference evidence="5 6" key="1">
    <citation type="submission" date="2012-05" db="EMBL/GenBank/DDBJ databases">
        <title>Recombination and specialization in a pathogen metapopulation.</title>
        <authorList>
            <person name="Gardiner A."/>
            <person name="Kemen E."/>
            <person name="Schultz-Larsen T."/>
            <person name="MacLean D."/>
            <person name="Van Oosterhout C."/>
            <person name="Jones J.D.G."/>
        </authorList>
    </citation>
    <scope>NUCLEOTIDE SEQUENCE [LARGE SCALE GENOMIC DNA]</scope>
    <source>
        <strain evidence="5 6">Ac Nc2</strain>
    </source>
</reference>
<dbReference type="STRING" id="65357.A0A024GV86"/>
<evidence type="ECO:0000313" key="5">
    <source>
        <dbReference type="EMBL" id="CCI50489.1"/>
    </source>
</evidence>
<dbReference type="PROSITE" id="PS50102">
    <property type="entry name" value="RRM"/>
    <property type="match status" value="1"/>
</dbReference>
<dbReference type="Gene3D" id="3.30.70.330">
    <property type="match status" value="1"/>
</dbReference>
<dbReference type="EMBL" id="CAIX01000525">
    <property type="protein sequence ID" value="CCI50489.1"/>
    <property type="molecule type" value="Genomic_DNA"/>
</dbReference>
<gene>
    <name evidence="5" type="ORF">BN9_122970</name>
</gene>
<evidence type="ECO:0000256" key="3">
    <source>
        <dbReference type="SAM" id="MobiDB-lite"/>
    </source>
</evidence>
<dbReference type="PANTHER" id="PTHR45880:SF1">
    <property type="entry name" value="RNA-BINDING MOTIF PROTEIN, X-LINKED 2"/>
    <property type="match status" value="1"/>
</dbReference>
<evidence type="ECO:0000259" key="4">
    <source>
        <dbReference type="PROSITE" id="PS50102"/>
    </source>
</evidence>
<evidence type="ECO:0000313" key="6">
    <source>
        <dbReference type="Proteomes" id="UP000053237"/>
    </source>
</evidence>
<dbReference type="Proteomes" id="UP000053237">
    <property type="component" value="Unassembled WGS sequence"/>
</dbReference>
<dbReference type="GO" id="GO:0000398">
    <property type="term" value="P:mRNA splicing, via spliceosome"/>
    <property type="evidence" value="ECO:0007669"/>
    <property type="project" value="InterPro"/>
</dbReference>
<evidence type="ECO:0000256" key="2">
    <source>
        <dbReference type="PROSITE-ProRule" id="PRU00176"/>
    </source>
</evidence>
<name>A0A024GV86_9STRA</name>
<accession>A0A024GV86</accession>
<protein>
    <recommendedName>
        <fullName evidence="4">RRM domain-containing protein</fullName>
    </recommendedName>
</protein>
<dbReference type="InterPro" id="IPR045844">
    <property type="entry name" value="RRM_Ist3-like"/>
</dbReference>
<dbReference type="PANTHER" id="PTHR45880">
    <property type="entry name" value="RNA-BINDING MOTIF PROTEIN, X-LINKED 2"/>
    <property type="match status" value="1"/>
</dbReference>
<dbReference type="OrthoDB" id="2573941at2759"/>
<feature type="region of interest" description="Disordered" evidence="3">
    <location>
        <begin position="160"/>
        <end position="185"/>
    </location>
</feature>
<dbReference type="AlphaFoldDB" id="A0A024GV86"/>
<keyword evidence="1 2" id="KW-0694">RNA-binding</keyword>